<keyword evidence="1" id="KW-0812">Transmembrane</keyword>
<gene>
    <name evidence="4" type="ORF">D0866_02650</name>
    <name evidence="3" type="ORF">D0868_10699</name>
    <name evidence="2" type="ORF">D0869_12084</name>
</gene>
<accession>A0A3M6Y388</accession>
<evidence type="ECO:0000313" key="2">
    <source>
        <dbReference type="EMBL" id="RMX74951.1"/>
    </source>
</evidence>
<dbReference type="Gene3D" id="3.90.550.10">
    <property type="entry name" value="Spore Coat Polysaccharide Biosynthesis Protein SpsA, Chain A"/>
    <property type="match status" value="1"/>
</dbReference>
<dbReference type="EMBL" id="QWIJ01001400">
    <property type="protein sequence ID" value="RMX74951.1"/>
    <property type="molecule type" value="Genomic_DNA"/>
</dbReference>
<evidence type="ECO:0000313" key="4">
    <source>
        <dbReference type="EMBL" id="RMY38354.1"/>
    </source>
</evidence>
<reference evidence="5 6" key="1">
    <citation type="journal article" date="2018" name="BMC Genomics">
        <title>Genomic evidence for intraspecific hybridization in a clonal and extremely halotolerant yeast.</title>
        <authorList>
            <person name="Gostincar C."/>
            <person name="Stajich J.E."/>
            <person name="Zupancic J."/>
            <person name="Zalar P."/>
            <person name="Gunde-Cimerman N."/>
        </authorList>
    </citation>
    <scope>NUCLEOTIDE SEQUENCE [LARGE SCALE GENOMIC DNA]</scope>
    <source>
        <strain evidence="4 5">EXF-6651</strain>
        <strain evidence="3 7">EXF-6654</strain>
        <strain evidence="2 6">EXF-6656</strain>
    </source>
</reference>
<evidence type="ECO:0000313" key="6">
    <source>
        <dbReference type="Proteomes" id="UP000281245"/>
    </source>
</evidence>
<keyword evidence="1" id="KW-0472">Membrane</keyword>
<evidence type="ECO:0000313" key="7">
    <source>
        <dbReference type="Proteomes" id="UP000282582"/>
    </source>
</evidence>
<dbReference type="VEuPathDB" id="FungiDB:BTJ68_15291"/>
<proteinExistence type="predicted"/>
<feature type="transmembrane region" description="Helical" evidence="1">
    <location>
        <begin position="42"/>
        <end position="62"/>
    </location>
</feature>
<sequence length="502" mass="55721">MADKAHDDAEKGGYVDVAVNEEQQQRPQPIAQPKRIGFIQRWTPTALLLSYFVFSIAFYTVLDDYSCKVFWFLYLAIGTIVAGTTCLEAYDGLTPLREARKAVAKAESDGWKFKTADEELPVLNLIFDLRSGDIAESFREIIHLLRGFTYPSSKVVINLLRTGYDLPACDYINNDISCVSRIITIPEYASASLSARVTYCLAVDAPSSATSISAVFSGNERPHPHAIRQAVERLVQDQKVDVVQGRTVMVSHGGFIGMLASLQQDMFSALLMPGRSITWSLTYPGDSNTYWRTDSLRAAATASAVVSSDGKDLGFTALARKVKAAYDLKVIAYVAPPGGFTSFWHANTSWARQCSMATTRYTGLAFKGLFKGLFKRHKGEQADASTKWTLKSRFAVLWTLPIMRIVSHAIVQYFCMAWAILFVDTPSSTADFARTIYFPYPISIWLIVGGLICLIGTVGMLYKSRSEFVPLWTLPFAFVFYPLLLVCNALVDLYGQADALVR</sequence>
<dbReference type="OrthoDB" id="72851at2759"/>
<dbReference type="EMBL" id="QWIK01001126">
    <property type="protein sequence ID" value="RMX97341.1"/>
    <property type="molecule type" value="Genomic_DNA"/>
</dbReference>
<dbReference type="InterPro" id="IPR029044">
    <property type="entry name" value="Nucleotide-diphossugar_trans"/>
</dbReference>
<evidence type="ECO:0000313" key="5">
    <source>
        <dbReference type="Proteomes" id="UP000276864"/>
    </source>
</evidence>
<dbReference type="Proteomes" id="UP000282582">
    <property type="component" value="Unassembled WGS sequence"/>
</dbReference>
<keyword evidence="1" id="KW-1133">Transmembrane helix</keyword>
<dbReference type="Proteomes" id="UP000276864">
    <property type="component" value="Unassembled WGS sequence"/>
</dbReference>
<dbReference type="Proteomes" id="UP000281245">
    <property type="component" value="Unassembled WGS sequence"/>
</dbReference>
<dbReference type="SUPFAM" id="SSF53448">
    <property type="entry name" value="Nucleotide-diphospho-sugar transferases"/>
    <property type="match status" value="1"/>
</dbReference>
<protein>
    <recommendedName>
        <fullName evidence="8">Glycosyltransferase 2-like domain-containing protein</fullName>
    </recommendedName>
</protein>
<comment type="caution">
    <text evidence="3">The sequence shown here is derived from an EMBL/GenBank/DDBJ whole genome shotgun (WGS) entry which is preliminary data.</text>
</comment>
<name>A0A3M6Y388_HORWE</name>
<evidence type="ECO:0000313" key="3">
    <source>
        <dbReference type="EMBL" id="RMX97341.1"/>
    </source>
</evidence>
<feature type="transmembrane region" description="Helical" evidence="1">
    <location>
        <begin position="68"/>
        <end position="90"/>
    </location>
</feature>
<dbReference type="AlphaFoldDB" id="A0A3M6Y388"/>
<organism evidence="3 7">
    <name type="scientific">Hortaea werneckii</name>
    <name type="common">Black yeast</name>
    <name type="synonym">Cladosporium werneckii</name>
    <dbReference type="NCBI Taxonomy" id="91943"/>
    <lineage>
        <taxon>Eukaryota</taxon>
        <taxon>Fungi</taxon>
        <taxon>Dikarya</taxon>
        <taxon>Ascomycota</taxon>
        <taxon>Pezizomycotina</taxon>
        <taxon>Dothideomycetes</taxon>
        <taxon>Dothideomycetidae</taxon>
        <taxon>Mycosphaerellales</taxon>
        <taxon>Teratosphaeriaceae</taxon>
        <taxon>Hortaea</taxon>
    </lineage>
</organism>
<evidence type="ECO:0000256" key="1">
    <source>
        <dbReference type="SAM" id="Phobius"/>
    </source>
</evidence>
<feature type="transmembrane region" description="Helical" evidence="1">
    <location>
        <begin position="395"/>
        <end position="422"/>
    </location>
</feature>
<evidence type="ECO:0008006" key="8">
    <source>
        <dbReference type="Google" id="ProtNLM"/>
    </source>
</evidence>
<dbReference type="EMBL" id="QWIM01000177">
    <property type="protein sequence ID" value="RMY38354.1"/>
    <property type="molecule type" value="Genomic_DNA"/>
</dbReference>
<feature type="transmembrane region" description="Helical" evidence="1">
    <location>
        <begin position="442"/>
        <end position="462"/>
    </location>
</feature>
<feature type="transmembrane region" description="Helical" evidence="1">
    <location>
        <begin position="469"/>
        <end position="491"/>
    </location>
</feature>